<dbReference type="PANTHER" id="PTHR13605:SF4">
    <property type="entry name" value="ER MEMBRANE PROTEIN COMPLEX SUBUNIT 7"/>
    <property type="match status" value="1"/>
</dbReference>
<keyword evidence="4 9" id="KW-0732">Signal</keyword>
<keyword evidence="5" id="KW-1133">Transmembrane helix</keyword>
<dbReference type="InterPro" id="IPR019008">
    <property type="entry name" value="Beta_sandwich_EMC7"/>
</dbReference>
<dbReference type="Proteomes" id="UP000008144">
    <property type="component" value="Unassembled WGS sequence"/>
</dbReference>
<evidence type="ECO:0000256" key="4">
    <source>
        <dbReference type="ARBA" id="ARBA00022729"/>
    </source>
</evidence>
<feature type="domain" description="ER membrane protein complex subunit 7 beta-sandwich" evidence="10">
    <location>
        <begin position="34"/>
        <end position="141"/>
    </location>
</feature>
<dbReference type="GeneTree" id="ENSGT00390000017490"/>
<protein>
    <recommendedName>
        <fullName evidence="7">Endoplasmic reticulum membrane protein complex subunit 7</fullName>
    </recommendedName>
    <alternativeName>
        <fullName evidence="8">ER membrane protein complex subunit 7</fullName>
    </alternativeName>
</protein>
<dbReference type="GeneID" id="100180785"/>
<reference evidence="11" key="3">
    <citation type="submission" date="2025-09" db="UniProtKB">
        <authorList>
            <consortium name="Ensembl"/>
        </authorList>
    </citation>
    <scope>IDENTIFICATION</scope>
</reference>
<dbReference type="KEGG" id="cin:100180785"/>
<dbReference type="AlphaFoldDB" id="F6ZFV5"/>
<evidence type="ECO:0000313" key="11">
    <source>
        <dbReference type="Ensembl" id="ENSCINP00000000578.3"/>
    </source>
</evidence>
<proteinExistence type="inferred from homology"/>
<evidence type="ECO:0000256" key="2">
    <source>
        <dbReference type="ARBA" id="ARBA00008880"/>
    </source>
</evidence>
<feature type="chain" id="PRO_5014090555" description="Endoplasmic reticulum membrane protein complex subunit 7" evidence="9">
    <location>
        <begin position="21"/>
        <end position="208"/>
    </location>
</feature>
<dbReference type="OrthoDB" id="27095at2759"/>
<evidence type="ECO:0000256" key="8">
    <source>
        <dbReference type="ARBA" id="ARBA00044558"/>
    </source>
</evidence>
<dbReference type="RefSeq" id="XP_002128664.1">
    <property type="nucleotide sequence ID" value="XM_002128628.5"/>
</dbReference>
<dbReference type="SUPFAM" id="SSF49452">
    <property type="entry name" value="Starch-binding domain-like"/>
    <property type="match status" value="1"/>
</dbReference>
<dbReference type="PANTHER" id="PTHR13605">
    <property type="entry name" value="ER MEMBRANE PROTEIN COMPLEX SUBUNIT 7"/>
    <property type="match status" value="1"/>
</dbReference>
<evidence type="ECO:0000256" key="9">
    <source>
        <dbReference type="SAM" id="SignalP"/>
    </source>
</evidence>
<dbReference type="Ensembl" id="ENSCINT00000000578.3">
    <property type="protein sequence ID" value="ENSCINP00000000578.3"/>
    <property type="gene ID" value="ENSCING00000000317.3"/>
</dbReference>
<dbReference type="InParanoid" id="F6ZFV5"/>
<dbReference type="Pfam" id="PF09430">
    <property type="entry name" value="EMC7_beta-sandw"/>
    <property type="match status" value="1"/>
</dbReference>
<dbReference type="InterPro" id="IPR039163">
    <property type="entry name" value="EMC7"/>
</dbReference>
<dbReference type="OMA" id="FRPREEW"/>
<comment type="similarity">
    <text evidence="2">Belongs to the EMC7 family.</text>
</comment>
<name>F6ZFV5_CIOIN</name>
<evidence type="ECO:0000256" key="7">
    <source>
        <dbReference type="ARBA" id="ARBA00044526"/>
    </source>
</evidence>
<evidence type="ECO:0000256" key="3">
    <source>
        <dbReference type="ARBA" id="ARBA00022692"/>
    </source>
</evidence>
<dbReference type="InterPro" id="IPR013784">
    <property type="entry name" value="Carb-bd-like_fold"/>
</dbReference>
<reference evidence="11" key="2">
    <citation type="submission" date="2025-08" db="UniProtKB">
        <authorList>
            <consortium name="Ensembl"/>
        </authorList>
    </citation>
    <scope>IDENTIFICATION</scope>
</reference>
<accession>F6ZFV5</accession>
<gene>
    <name evidence="11" type="primary">LOC100180785</name>
</gene>
<evidence type="ECO:0000256" key="1">
    <source>
        <dbReference type="ARBA" id="ARBA00004167"/>
    </source>
</evidence>
<feature type="signal peptide" evidence="9">
    <location>
        <begin position="1"/>
        <end position="20"/>
    </location>
</feature>
<keyword evidence="3" id="KW-0812">Transmembrane</keyword>
<evidence type="ECO:0000256" key="5">
    <source>
        <dbReference type="ARBA" id="ARBA00022989"/>
    </source>
</evidence>
<comment type="subcellular location">
    <subcellularLocation>
        <location evidence="1">Membrane</location>
        <topology evidence="1">Single-pass membrane protein</topology>
    </subcellularLocation>
</comment>
<dbReference type="GO" id="GO:0030246">
    <property type="term" value="F:carbohydrate binding"/>
    <property type="evidence" value="ECO:0007669"/>
    <property type="project" value="InterPro"/>
</dbReference>
<evidence type="ECO:0000313" key="12">
    <source>
        <dbReference type="Proteomes" id="UP000008144"/>
    </source>
</evidence>
<dbReference type="HOGENOM" id="CLU_073620_1_0_1"/>
<keyword evidence="6" id="KW-0472">Membrane</keyword>
<sequence length="208" mass="23546">MLKIVLSFVLIVLSPLICESYKVNGRVYLPSGDAFAETNLVMDGGLYRSFIKPDGSFTFHNVQSGSYVIEVLSPKYMFEPVRVDVSSKGNVRARKLNNLKPSSVSLVKYPLDLKPLGLVKYFQTREKFSIFDMLKNPMVLMMVLPMLMLVVLPKLMNTQDPEFQKEMEESMKKFNPGQSQMPDMAGMLANMFSGKKPKPTRTKASKKK</sequence>
<keyword evidence="12" id="KW-1185">Reference proteome</keyword>
<reference evidence="12" key="1">
    <citation type="journal article" date="2002" name="Science">
        <title>The draft genome of Ciona intestinalis: insights into chordate and vertebrate origins.</title>
        <authorList>
            <person name="Dehal P."/>
            <person name="Satou Y."/>
            <person name="Campbell R.K."/>
            <person name="Chapman J."/>
            <person name="Degnan B."/>
            <person name="De Tomaso A."/>
            <person name="Davidson B."/>
            <person name="Di Gregorio A."/>
            <person name="Gelpke M."/>
            <person name="Goodstein D.M."/>
            <person name="Harafuji N."/>
            <person name="Hastings K.E."/>
            <person name="Ho I."/>
            <person name="Hotta K."/>
            <person name="Huang W."/>
            <person name="Kawashima T."/>
            <person name="Lemaire P."/>
            <person name="Martinez D."/>
            <person name="Meinertzhagen I.A."/>
            <person name="Necula S."/>
            <person name="Nonaka M."/>
            <person name="Putnam N."/>
            <person name="Rash S."/>
            <person name="Saiga H."/>
            <person name="Satake M."/>
            <person name="Terry A."/>
            <person name="Yamada L."/>
            <person name="Wang H.G."/>
            <person name="Awazu S."/>
            <person name="Azumi K."/>
            <person name="Boore J."/>
            <person name="Branno M."/>
            <person name="Chin-Bow S."/>
            <person name="DeSantis R."/>
            <person name="Doyle S."/>
            <person name="Francino P."/>
            <person name="Keys D.N."/>
            <person name="Haga S."/>
            <person name="Hayashi H."/>
            <person name="Hino K."/>
            <person name="Imai K.S."/>
            <person name="Inaba K."/>
            <person name="Kano S."/>
            <person name="Kobayashi K."/>
            <person name="Kobayashi M."/>
            <person name="Lee B.I."/>
            <person name="Makabe K.W."/>
            <person name="Manohar C."/>
            <person name="Matassi G."/>
            <person name="Medina M."/>
            <person name="Mochizuki Y."/>
            <person name="Mount S."/>
            <person name="Morishita T."/>
            <person name="Miura S."/>
            <person name="Nakayama A."/>
            <person name="Nishizaka S."/>
            <person name="Nomoto H."/>
            <person name="Ohta F."/>
            <person name="Oishi K."/>
            <person name="Rigoutsos I."/>
            <person name="Sano M."/>
            <person name="Sasaki A."/>
            <person name="Sasakura Y."/>
            <person name="Shoguchi E."/>
            <person name="Shin-i T."/>
            <person name="Spagnuolo A."/>
            <person name="Stainier D."/>
            <person name="Suzuki M.M."/>
            <person name="Tassy O."/>
            <person name="Takatori N."/>
            <person name="Tokuoka M."/>
            <person name="Yagi K."/>
            <person name="Yoshizaki F."/>
            <person name="Wada S."/>
            <person name="Zhang C."/>
            <person name="Hyatt P.D."/>
            <person name="Larimer F."/>
            <person name="Detter C."/>
            <person name="Doggett N."/>
            <person name="Glavina T."/>
            <person name="Hawkins T."/>
            <person name="Richardson P."/>
            <person name="Lucas S."/>
            <person name="Kohara Y."/>
            <person name="Levine M."/>
            <person name="Satoh N."/>
            <person name="Rokhsar D.S."/>
        </authorList>
    </citation>
    <scope>NUCLEOTIDE SEQUENCE [LARGE SCALE GENOMIC DNA]</scope>
</reference>
<dbReference type="GO" id="GO:0072546">
    <property type="term" value="C:EMC complex"/>
    <property type="evidence" value="ECO:0000318"/>
    <property type="project" value="GO_Central"/>
</dbReference>
<dbReference type="STRING" id="7719.ENSCINP00000000578"/>
<accession>A0A1W2WHE9</accession>
<evidence type="ECO:0000256" key="6">
    <source>
        <dbReference type="ARBA" id="ARBA00023136"/>
    </source>
</evidence>
<evidence type="ECO:0000259" key="10">
    <source>
        <dbReference type="Pfam" id="PF09430"/>
    </source>
</evidence>
<organism evidence="11 12">
    <name type="scientific">Ciona intestinalis</name>
    <name type="common">Transparent sea squirt</name>
    <name type="synonym">Ascidia intestinalis</name>
    <dbReference type="NCBI Taxonomy" id="7719"/>
    <lineage>
        <taxon>Eukaryota</taxon>
        <taxon>Metazoa</taxon>
        <taxon>Chordata</taxon>
        <taxon>Tunicata</taxon>
        <taxon>Ascidiacea</taxon>
        <taxon>Phlebobranchia</taxon>
        <taxon>Cionidae</taxon>
        <taxon>Ciona</taxon>
    </lineage>
</organism>
<dbReference type="FunCoup" id="F6ZFV5">
    <property type="interactions" value="576"/>
</dbReference>